<name>Q9PCC0_XYLFA</name>
<dbReference type="STRING" id="160492.XF_1861"/>
<evidence type="ECO:0000313" key="2">
    <source>
        <dbReference type="Proteomes" id="UP000000812"/>
    </source>
</evidence>
<proteinExistence type="predicted"/>
<dbReference type="KEGG" id="xfa:XF_1861"/>
<evidence type="ECO:0000313" key="1">
    <source>
        <dbReference type="EMBL" id="AAF84667.1"/>
    </source>
</evidence>
<organism evidence="1 2">
    <name type="scientific">Xylella fastidiosa (strain 9a5c)</name>
    <dbReference type="NCBI Taxonomy" id="160492"/>
    <lineage>
        <taxon>Bacteria</taxon>
        <taxon>Pseudomonadati</taxon>
        <taxon>Pseudomonadota</taxon>
        <taxon>Gammaproteobacteria</taxon>
        <taxon>Lysobacterales</taxon>
        <taxon>Lysobacteraceae</taxon>
        <taxon>Xylella</taxon>
    </lineage>
</organism>
<reference evidence="1 2" key="1">
    <citation type="journal article" date="2000" name="Nature">
        <title>The genome sequence of the plant pathogen Xylella fastidiosa.</title>
        <authorList>
            <person name="Simpson A.J."/>
            <person name="Reinach F.C."/>
            <person name="Arruda P."/>
            <person name="Abreu F.A."/>
            <person name="Acencio M."/>
            <person name="Alvarenga R."/>
            <person name="Alves L.M."/>
            <person name="Araya J.E."/>
            <person name="Baia G.S."/>
            <person name="Baptista C.S."/>
            <person name="Barros M.H."/>
            <person name="Bonaccorsi E.D."/>
            <person name="Bordin S."/>
            <person name="Bove J.M."/>
            <person name="Briones M.R."/>
            <person name="Bueno M.R."/>
            <person name="Camargo A.A."/>
            <person name="Camargo L.E."/>
            <person name="Carraro D.M."/>
            <person name="Carrer H."/>
            <person name="Colauto N.B."/>
            <person name="Colombo C."/>
            <person name="Costa F.F."/>
            <person name="Costa M.C."/>
            <person name="Costa-Neto C.M."/>
            <person name="Coutinho L.L."/>
            <person name="Cristofani M."/>
            <person name="Dias-Neto E."/>
            <person name="Docena C."/>
            <person name="El-Dorry H."/>
            <person name="Facincani A.P."/>
            <person name="Ferreira A.J."/>
            <person name="Ferreira V.C."/>
            <person name="Ferro J.A."/>
            <person name="Fraga J.S."/>
            <person name="Franca S.C."/>
            <person name="Franco M.C."/>
            <person name="Frohme M."/>
            <person name="Furlan L.R."/>
            <person name="Garnier M."/>
            <person name="Goldman G.H."/>
            <person name="Goldman M.H."/>
            <person name="Gomes S.L."/>
            <person name="Gruber A."/>
            <person name="Ho P.L."/>
            <person name="Hoheisel J.D."/>
            <person name="Junqueira M.L."/>
            <person name="Kemper E.L."/>
            <person name="Kitajima J.P."/>
            <person name="Krieger J.E."/>
            <person name="Kuramae E.E."/>
            <person name="Laigret F."/>
            <person name="Lambais M.R."/>
            <person name="Leite L.C."/>
            <person name="Lemos E.G."/>
            <person name="Lemos M.V."/>
            <person name="Lopes S.A."/>
            <person name="Lopes C.R."/>
            <person name="Machado J.A."/>
            <person name="Machado M.A."/>
            <person name="Madeira A.M."/>
            <person name="Madeira H.M."/>
            <person name="Marino C.L."/>
            <person name="Marques M.V."/>
            <person name="Martins E.A."/>
            <person name="Martins E.M."/>
            <person name="Matsukuma A.Y."/>
            <person name="Menck C.F."/>
            <person name="Miracca E.C."/>
            <person name="Miyaki C.Y."/>
            <person name="Monteriro-Vitorello C.B."/>
            <person name="Moon D.H."/>
            <person name="Nagai M.A."/>
            <person name="Nascimento A.L."/>
            <person name="Netto L.E."/>
            <person name="Nhani A.Jr."/>
            <person name="Nobrega F.G."/>
            <person name="Nunes L.R."/>
            <person name="Oliveira M.A."/>
            <person name="de Oliveira M.C."/>
            <person name="de Oliveira R.C."/>
            <person name="Palmieri D.A."/>
            <person name="Paris A."/>
            <person name="Peixoto B.R."/>
            <person name="Pereira G.A."/>
            <person name="Pereira H.A.Jr."/>
            <person name="Pesquero J.B."/>
            <person name="Quaggio R.B."/>
            <person name="Roberto P.G."/>
            <person name="Rodrigues V."/>
            <person name="de M Rosa A.J."/>
            <person name="de Rosa V.E.Jr."/>
            <person name="de Sa R.G."/>
            <person name="Santelli R.V."/>
            <person name="Sawasaki H.E."/>
            <person name="da Silva A.C."/>
            <person name="da Silva A.M."/>
            <person name="da Silva F.R."/>
            <person name="da Silva W.A.Jr."/>
            <person name="da Silveira J.F."/>
            <person name="Silvestri M.L."/>
            <person name="Siqueira W.J."/>
            <person name="de Souza A.A."/>
            <person name="de Souza A.P."/>
            <person name="Terenzi M.F."/>
            <person name="Truffi D."/>
            <person name="Tsai S.M."/>
            <person name="Tsuhako M.H."/>
            <person name="Vallada H."/>
            <person name="Van Sluys M.A."/>
            <person name="Verjovski-Almeida S."/>
            <person name="Vettore A.L."/>
            <person name="Zago M.A."/>
            <person name="Zatz M."/>
            <person name="Meidanis J."/>
            <person name="Setubal J.C."/>
        </authorList>
    </citation>
    <scope>NUCLEOTIDE SEQUENCE [LARGE SCALE GENOMIC DNA]</scope>
    <source>
        <strain evidence="1 2">9a5c</strain>
    </source>
</reference>
<protein>
    <submittedName>
        <fullName evidence="1">Uncharacterized protein</fullName>
    </submittedName>
</protein>
<accession>Q9PCC0</accession>
<dbReference type="PIR" id="E82628">
    <property type="entry name" value="E82628"/>
</dbReference>
<gene>
    <name evidence="1" type="ordered locus">XF_1861</name>
</gene>
<dbReference type="EMBL" id="AE003849">
    <property type="protein sequence ID" value="AAF84667.1"/>
    <property type="molecule type" value="Genomic_DNA"/>
</dbReference>
<dbReference type="AlphaFoldDB" id="Q9PCC0"/>
<sequence length="53" mass="6008">MSMSVYYVPQSSIGVIPDTGCMSVIESDDYAFEWEFDCAVDDLPFYGEHLECD</sequence>
<dbReference type="HOGENOM" id="CLU_3067793_0_0_6"/>
<dbReference type="Proteomes" id="UP000000812">
    <property type="component" value="Chromosome"/>
</dbReference>